<organism evidence="1 2">
    <name type="scientific">Nonomuraea polychroma</name>
    <dbReference type="NCBI Taxonomy" id="46176"/>
    <lineage>
        <taxon>Bacteria</taxon>
        <taxon>Bacillati</taxon>
        <taxon>Actinomycetota</taxon>
        <taxon>Actinomycetes</taxon>
        <taxon>Streptosporangiales</taxon>
        <taxon>Streptosporangiaceae</taxon>
        <taxon>Nonomuraea</taxon>
    </lineage>
</organism>
<comment type="caution">
    <text evidence="1">The sequence shown here is derived from an EMBL/GenBank/DDBJ whole genome shotgun (WGS) entry which is preliminary data.</text>
</comment>
<accession>A0A438M1C6</accession>
<reference evidence="1 2" key="1">
    <citation type="submission" date="2019-01" db="EMBL/GenBank/DDBJ databases">
        <title>Sequencing the genomes of 1000 actinobacteria strains.</title>
        <authorList>
            <person name="Klenk H.-P."/>
        </authorList>
    </citation>
    <scope>NUCLEOTIDE SEQUENCE [LARGE SCALE GENOMIC DNA]</scope>
    <source>
        <strain evidence="1 2">DSM 43925</strain>
    </source>
</reference>
<protein>
    <submittedName>
        <fullName evidence="1">Uncharacterized protein</fullName>
    </submittedName>
</protein>
<proteinExistence type="predicted"/>
<gene>
    <name evidence="1" type="ORF">EDD27_1754</name>
</gene>
<keyword evidence="2" id="KW-1185">Reference proteome</keyword>
<evidence type="ECO:0000313" key="1">
    <source>
        <dbReference type="EMBL" id="RVX39397.1"/>
    </source>
</evidence>
<sequence length="43" mass="4582">MFGAIVWIFGNLSGLLGFTPTGTLDPSIPVLMLCVAYGLSMDY</sequence>
<evidence type="ECO:0000313" key="2">
    <source>
        <dbReference type="Proteomes" id="UP000284824"/>
    </source>
</evidence>
<dbReference type="AlphaFoldDB" id="A0A438M1C6"/>
<name>A0A438M1C6_9ACTN</name>
<dbReference type="EMBL" id="SAUN01000001">
    <property type="protein sequence ID" value="RVX39397.1"/>
    <property type="molecule type" value="Genomic_DNA"/>
</dbReference>
<dbReference type="Proteomes" id="UP000284824">
    <property type="component" value="Unassembled WGS sequence"/>
</dbReference>